<proteinExistence type="predicted"/>
<dbReference type="Proteomes" id="UP001057402">
    <property type="component" value="Chromosome 5"/>
</dbReference>
<sequence>MACSPHIQKGSTRPVRQQGMTPRGEARDRRGGQQDEEEEREGDDQEDGGPYENRRKYVGGVPKHGSLKEIVIMGWA</sequence>
<evidence type="ECO:0000313" key="1">
    <source>
        <dbReference type="EMBL" id="KAI4371531.1"/>
    </source>
</evidence>
<accession>A0ACB9QZV8</accession>
<name>A0ACB9QZV8_9MYRT</name>
<keyword evidence="2" id="KW-1185">Reference proteome</keyword>
<protein>
    <submittedName>
        <fullName evidence="1">Uncharacterized protein</fullName>
    </submittedName>
</protein>
<evidence type="ECO:0000313" key="2">
    <source>
        <dbReference type="Proteomes" id="UP001057402"/>
    </source>
</evidence>
<gene>
    <name evidence="1" type="ORF">MLD38_019753</name>
</gene>
<organism evidence="1 2">
    <name type="scientific">Melastoma candidum</name>
    <dbReference type="NCBI Taxonomy" id="119954"/>
    <lineage>
        <taxon>Eukaryota</taxon>
        <taxon>Viridiplantae</taxon>
        <taxon>Streptophyta</taxon>
        <taxon>Embryophyta</taxon>
        <taxon>Tracheophyta</taxon>
        <taxon>Spermatophyta</taxon>
        <taxon>Magnoliopsida</taxon>
        <taxon>eudicotyledons</taxon>
        <taxon>Gunneridae</taxon>
        <taxon>Pentapetalae</taxon>
        <taxon>rosids</taxon>
        <taxon>malvids</taxon>
        <taxon>Myrtales</taxon>
        <taxon>Melastomataceae</taxon>
        <taxon>Melastomatoideae</taxon>
        <taxon>Melastomateae</taxon>
        <taxon>Melastoma</taxon>
    </lineage>
</organism>
<comment type="caution">
    <text evidence="1">The sequence shown here is derived from an EMBL/GenBank/DDBJ whole genome shotgun (WGS) entry which is preliminary data.</text>
</comment>
<reference evidence="2" key="1">
    <citation type="journal article" date="2023" name="Front. Plant Sci.">
        <title>Chromosomal-level genome assembly of Melastoma candidum provides insights into trichome evolution.</title>
        <authorList>
            <person name="Zhong Y."/>
            <person name="Wu W."/>
            <person name="Sun C."/>
            <person name="Zou P."/>
            <person name="Liu Y."/>
            <person name="Dai S."/>
            <person name="Zhou R."/>
        </authorList>
    </citation>
    <scope>NUCLEOTIDE SEQUENCE [LARGE SCALE GENOMIC DNA]</scope>
</reference>
<dbReference type="EMBL" id="CM042884">
    <property type="protein sequence ID" value="KAI4371531.1"/>
    <property type="molecule type" value="Genomic_DNA"/>
</dbReference>